<dbReference type="AlphaFoldDB" id="A0A644Y3X7"/>
<sequence>MSNSSYCEPSCAMSLYKSTQGKYFVGGSLEEFGSGKYAWAGLFNPSNSGVLLFVNVFTVTNLSEIPFSVQVWLNATTSGTAKLSDMQSPTNTALCPLPKPKVQFLYAENVDTEPLGGKPLYGRRCPADTTIVAEEDGKFICPPGGNFLINCIPPEKNSDKINGSVAFGWWEEPCHPITAV</sequence>
<comment type="caution">
    <text evidence="1">The sequence shown here is derived from an EMBL/GenBank/DDBJ whole genome shotgun (WGS) entry which is preliminary data.</text>
</comment>
<dbReference type="InterPro" id="IPR046141">
    <property type="entry name" value="DUF6143"/>
</dbReference>
<dbReference type="EMBL" id="VSSQ01003995">
    <property type="protein sequence ID" value="MPM23285.1"/>
    <property type="molecule type" value="Genomic_DNA"/>
</dbReference>
<protein>
    <submittedName>
        <fullName evidence="1">Uncharacterized protein</fullName>
    </submittedName>
</protein>
<dbReference type="Pfam" id="PF19640">
    <property type="entry name" value="DUF6143"/>
    <property type="match status" value="1"/>
</dbReference>
<evidence type="ECO:0000313" key="1">
    <source>
        <dbReference type="EMBL" id="MPM23285.1"/>
    </source>
</evidence>
<organism evidence="1">
    <name type="scientific">bioreactor metagenome</name>
    <dbReference type="NCBI Taxonomy" id="1076179"/>
    <lineage>
        <taxon>unclassified sequences</taxon>
        <taxon>metagenomes</taxon>
        <taxon>ecological metagenomes</taxon>
    </lineage>
</organism>
<proteinExistence type="predicted"/>
<accession>A0A644Y3X7</accession>
<name>A0A644Y3X7_9ZZZZ</name>
<gene>
    <name evidence="1" type="ORF">SDC9_69756</name>
</gene>
<reference evidence="1" key="1">
    <citation type="submission" date="2019-08" db="EMBL/GenBank/DDBJ databases">
        <authorList>
            <person name="Kucharzyk K."/>
            <person name="Murdoch R.W."/>
            <person name="Higgins S."/>
            <person name="Loffler F."/>
        </authorList>
    </citation>
    <scope>NUCLEOTIDE SEQUENCE</scope>
</reference>